<protein>
    <recommendedName>
        <fullName evidence="6">C4-type zinc ribbon domain-containing protein</fullName>
    </recommendedName>
</protein>
<dbReference type="RefSeq" id="WP_167940025.1">
    <property type="nucleotide sequence ID" value="NZ_JAATJA010000001.1"/>
</dbReference>
<reference evidence="4 5" key="1">
    <citation type="submission" date="2020-03" db="EMBL/GenBank/DDBJ databases">
        <title>Genomic Encyclopedia of Type Strains, Phase IV (KMG-IV): sequencing the most valuable type-strain genomes for metagenomic binning, comparative biology and taxonomic classification.</title>
        <authorList>
            <person name="Goeker M."/>
        </authorList>
    </citation>
    <scope>NUCLEOTIDE SEQUENCE [LARGE SCALE GENOMIC DNA]</scope>
    <source>
        <strain evidence="4 5">DSM 24233</strain>
    </source>
</reference>
<dbReference type="PANTHER" id="PTHR39082:SF1">
    <property type="entry name" value="SCAVENGER RECEPTOR CLASS A MEMBER 3"/>
    <property type="match status" value="1"/>
</dbReference>
<dbReference type="EMBL" id="JAATJA010000001">
    <property type="protein sequence ID" value="NJB66930.1"/>
    <property type="molecule type" value="Genomic_DNA"/>
</dbReference>
<dbReference type="InterPro" id="IPR052376">
    <property type="entry name" value="Oxidative_Scav/Glycosyltrans"/>
</dbReference>
<gene>
    <name evidence="4" type="ORF">GGQ74_000570</name>
</gene>
<name>A0A846QIM0_9BACT</name>
<dbReference type="InterPro" id="IPR003743">
    <property type="entry name" value="Zf-RING_7"/>
</dbReference>
<feature type="coiled-coil region" evidence="1">
    <location>
        <begin position="19"/>
        <end position="60"/>
    </location>
</feature>
<evidence type="ECO:0000259" key="3">
    <source>
        <dbReference type="Pfam" id="PF24481"/>
    </source>
</evidence>
<keyword evidence="1" id="KW-0175">Coiled coil</keyword>
<comment type="caution">
    <text evidence="4">The sequence shown here is derived from an EMBL/GenBank/DDBJ whole genome shotgun (WGS) entry which is preliminary data.</text>
</comment>
<keyword evidence="5" id="KW-1185">Reference proteome</keyword>
<feature type="domain" description="CT398-like coiled coil hairpin" evidence="3">
    <location>
        <begin position="12"/>
        <end position="186"/>
    </location>
</feature>
<dbReference type="InterPro" id="IPR056003">
    <property type="entry name" value="CT398_CC_hairpin"/>
</dbReference>
<evidence type="ECO:0000313" key="5">
    <source>
        <dbReference type="Proteomes" id="UP000580856"/>
    </source>
</evidence>
<sequence>MYLKQIEQLVVLQKVDDEIIVIEKELESLPKELAALEEKNAKLTERMEQTKERTDILLHQQRLLADEIDSNDSKIKKSKNKLMMAGNTREYQAMMREMDNMEKINRSREEEKIALMDEMNRQKERQTAAEAEAEELKGQLEECSANLKKRTATAKKRLTKLQKDRETACEVIPPRVLGRYEFIRARIQHPVIVPVDEAVCNGCHILIPPQIFNELQRGEQILSCPNCQRLIYWTNHFCAPADAPAAPAAEVEAEEQE</sequence>
<evidence type="ECO:0000313" key="4">
    <source>
        <dbReference type="EMBL" id="NJB66930.1"/>
    </source>
</evidence>
<dbReference type="AlphaFoldDB" id="A0A846QIM0"/>
<dbReference type="Proteomes" id="UP000580856">
    <property type="component" value="Unassembled WGS sequence"/>
</dbReference>
<organism evidence="4 5">
    <name type="scientific">Desulfobaculum xiamenense</name>
    <dbReference type="NCBI Taxonomy" id="995050"/>
    <lineage>
        <taxon>Bacteria</taxon>
        <taxon>Pseudomonadati</taxon>
        <taxon>Thermodesulfobacteriota</taxon>
        <taxon>Desulfovibrionia</taxon>
        <taxon>Desulfovibrionales</taxon>
        <taxon>Desulfovibrionaceae</taxon>
        <taxon>Desulfobaculum</taxon>
    </lineage>
</organism>
<evidence type="ECO:0000259" key="2">
    <source>
        <dbReference type="Pfam" id="PF02591"/>
    </source>
</evidence>
<proteinExistence type="predicted"/>
<evidence type="ECO:0000256" key="1">
    <source>
        <dbReference type="SAM" id="Coils"/>
    </source>
</evidence>
<dbReference type="Pfam" id="PF02591">
    <property type="entry name" value="Zn_ribbon_9"/>
    <property type="match status" value="1"/>
</dbReference>
<accession>A0A846QIM0</accession>
<evidence type="ECO:0008006" key="6">
    <source>
        <dbReference type="Google" id="ProtNLM"/>
    </source>
</evidence>
<dbReference type="Gene3D" id="1.10.287.1490">
    <property type="match status" value="1"/>
</dbReference>
<dbReference type="PANTHER" id="PTHR39082">
    <property type="entry name" value="PHOSPHOLIPASE C-BETA-2-RELATED"/>
    <property type="match status" value="1"/>
</dbReference>
<dbReference type="Pfam" id="PF24481">
    <property type="entry name" value="CT398_CC"/>
    <property type="match status" value="1"/>
</dbReference>
<feature type="coiled-coil region" evidence="1">
    <location>
        <begin position="91"/>
        <end position="164"/>
    </location>
</feature>
<feature type="domain" description="C4-type zinc ribbon" evidence="2">
    <location>
        <begin position="199"/>
        <end position="230"/>
    </location>
</feature>